<sequence>MKIAFFETESWEKDYIQSQLKGFDLIFFEEKIDSNNLEKILDINVLSPFIYSVIDKKIISSLKYLKYIATRSTGFDHIDLDACKKNNILISNVPTYGENTVAEHTFALILALSRKIYPSLEKTKKGDFSLEGLVGFDLKEKTLGVVGVGNIGSHVARIAKCFGMQVLAFDIKKDQKLAKKIGFKYVSLEHLLKNSDITTLHLPYNKLTHYLINKESLKLFKKGCYLINTSRGGICDTTALLQGLKDKVFAGLGLDVLEEEYSIKEERELLSSDYKKTYDPKIILENHILIDQPNVIITPHNAFNSKEALIRILDTTIKNIKSFSKNKLINKIQ</sequence>
<proteinExistence type="inferred from homology"/>
<dbReference type="Proteomes" id="UP000176308">
    <property type="component" value="Unassembled WGS sequence"/>
</dbReference>
<dbReference type="InterPro" id="IPR006140">
    <property type="entry name" value="D-isomer_DH_NAD-bd"/>
</dbReference>
<evidence type="ECO:0000259" key="6">
    <source>
        <dbReference type="Pfam" id="PF02826"/>
    </source>
</evidence>
<dbReference type="InterPro" id="IPR036291">
    <property type="entry name" value="NAD(P)-bd_dom_sf"/>
</dbReference>
<dbReference type="Pfam" id="PF00389">
    <property type="entry name" value="2-Hacid_dh"/>
    <property type="match status" value="1"/>
</dbReference>
<evidence type="ECO:0000313" key="7">
    <source>
        <dbReference type="EMBL" id="OGZ71635.1"/>
    </source>
</evidence>
<feature type="domain" description="D-isomer specific 2-hydroxyacid dehydrogenase NAD-binding" evidence="6">
    <location>
        <begin position="106"/>
        <end position="302"/>
    </location>
</feature>
<dbReference type="Pfam" id="PF02826">
    <property type="entry name" value="2-Hacid_dh_C"/>
    <property type="match status" value="1"/>
</dbReference>
<dbReference type="InterPro" id="IPR006139">
    <property type="entry name" value="D-isomer_2_OHA_DH_cat_dom"/>
</dbReference>
<dbReference type="PANTHER" id="PTHR43026:SF1">
    <property type="entry name" value="2-HYDROXYACID DEHYDROGENASE HOMOLOG 1-RELATED"/>
    <property type="match status" value="1"/>
</dbReference>
<accession>A0A1G2IA99</accession>
<protein>
    <submittedName>
        <fullName evidence="7">Hydroxyacid dehydrogenase</fullName>
    </submittedName>
</protein>
<name>A0A1G2IA99_9BACT</name>
<evidence type="ECO:0000256" key="4">
    <source>
        <dbReference type="RuleBase" id="RU003719"/>
    </source>
</evidence>
<dbReference type="InterPro" id="IPR029753">
    <property type="entry name" value="D-isomer_DH_CS"/>
</dbReference>
<dbReference type="CDD" id="cd12187">
    <property type="entry name" value="LDH_like_1"/>
    <property type="match status" value="1"/>
</dbReference>
<gene>
    <name evidence="7" type="ORF">A2904_01430</name>
</gene>
<evidence type="ECO:0000313" key="8">
    <source>
        <dbReference type="Proteomes" id="UP000176308"/>
    </source>
</evidence>
<evidence type="ECO:0000259" key="5">
    <source>
        <dbReference type="Pfam" id="PF00389"/>
    </source>
</evidence>
<dbReference type="GO" id="GO:0051287">
    <property type="term" value="F:NAD binding"/>
    <property type="evidence" value="ECO:0007669"/>
    <property type="project" value="InterPro"/>
</dbReference>
<evidence type="ECO:0000256" key="1">
    <source>
        <dbReference type="ARBA" id="ARBA00005854"/>
    </source>
</evidence>
<dbReference type="SUPFAM" id="SSF51735">
    <property type="entry name" value="NAD(P)-binding Rossmann-fold domains"/>
    <property type="match status" value="1"/>
</dbReference>
<dbReference type="Gene3D" id="3.40.50.720">
    <property type="entry name" value="NAD(P)-binding Rossmann-like Domain"/>
    <property type="match status" value="2"/>
</dbReference>
<evidence type="ECO:0000256" key="2">
    <source>
        <dbReference type="ARBA" id="ARBA00023002"/>
    </source>
</evidence>
<dbReference type="SUPFAM" id="SSF52283">
    <property type="entry name" value="Formate/glycerate dehydrogenase catalytic domain-like"/>
    <property type="match status" value="1"/>
</dbReference>
<keyword evidence="2 4" id="KW-0560">Oxidoreductase</keyword>
<dbReference type="PROSITE" id="PS00065">
    <property type="entry name" value="D_2_HYDROXYACID_DH_1"/>
    <property type="match status" value="1"/>
</dbReference>
<dbReference type="GO" id="GO:0008720">
    <property type="term" value="F:D-lactate dehydrogenase (NAD+) activity"/>
    <property type="evidence" value="ECO:0007669"/>
    <property type="project" value="TreeGrafter"/>
</dbReference>
<dbReference type="InterPro" id="IPR058205">
    <property type="entry name" value="D-LDH-like"/>
</dbReference>
<dbReference type="EMBL" id="MHOX01000003">
    <property type="protein sequence ID" value="OGZ71635.1"/>
    <property type="molecule type" value="Genomic_DNA"/>
</dbReference>
<dbReference type="InterPro" id="IPR029752">
    <property type="entry name" value="D-isomer_DH_CS1"/>
</dbReference>
<dbReference type="PANTHER" id="PTHR43026">
    <property type="entry name" value="2-HYDROXYACID DEHYDROGENASE HOMOLOG 1-RELATED"/>
    <property type="match status" value="1"/>
</dbReference>
<reference evidence="7 8" key="1">
    <citation type="journal article" date="2016" name="Nat. Commun.">
        <title>Thousands of microbial genomes shed light on interconnected biogeochemical processes in an aquifer system.</title>
        <authorList>
            <person name="Anantharaman K."/>
            <person name="Brown C.T."/>
            <person name="Hug L.A."/>
            <person name="Sharon I."/>
            <person name="Castelle C.J."/>
            <person name="Probst A.J."/>
            <person name="Thomas B.C."/>
            <person name="Singh A."/>
            <person name="Wilkins M.J."/>
            <person name="Karaoz U."/>
            <person name="Brodie E.L."/>
            <person name="Williams K.H."/>
            <person name="Hubbard S.S."/>
            <person name="Banfield J.F."/>
        </authorList>
    </citation>
    <scope>NUCLEOTIDE SEQUENCE [LARGE SCALE GENOMIC DNA]</scope>
</reference>
<feature type="domain" description="D-isomer specific 2-hydroxyacid dehydrogenase catalytic" evidence="5">
    <location>
        <begin position="9"/>
        <end position="327"/>
    </location>
</feature>
<organism evidence="7 8">
    <name type="scientific">Candidatus Staskawiczbacteria bacterium RIFCSPLOWO2_01_FULL_33_9</name>
    <dbReference type="NCBI Taxonomy" id="1802211"/>
    <lineage>
        <taxon>Bacteria</taxon>
        <taxon>Candidatus Staskawicziibacteriota</taxon>
    </lineage>
</organism>
<dbReference type="PROSITE" id="PS00671">
    <property type="entry name" value="D_2_HYDROXYACID_DH_3"/>
    <property type="match status" value="1"/>
</dbReference>
<comment type="caution">
    <text evidence="7">The sequence shown here is derived from an EMBL/GenBank/DDBJ whole genome shotgun (WGS) entry which is preliminary data.</text>
</comment>
<evidence type="ECO:0000256" key="3">
    <source>
        <dbReference type="ARBA" id="ARBA00023027"/>
    </source>
</evidence>
<comment type="similarity">
    <text evidence="1 4">Belongs to the D-isomer specific 2-hydroxyacid dehydrogenase family.</text>
</comment>
<dbReference type="AlphaFoldDB" id="A0A1G2IA99"/>
<keyword evidence="3" id="KW-0520">NAD</keyword>